<dbReference type="InParanoid" id="A0A2N3N5L6"/>
<dbReference type="SUPFAM" id="SSF110296">
    <property type="entry name" value="Oligoxyloglucan reducing end-specific cellobiohydrolase"/>
    <property type="match status" value="1"/>
</dbReference>
<feature type="compositionally biased region" description="Low complexity" evidence="1">
    <location>
        <begin position="32"/>
        <end position="44"/>
    </location>
</feature>
<dbReference type="Proteomes" id="UP000233524">
    <property type="component" value="Unassembled WGS sequence"/>
</dbReference>
<evidence type="ECO:0000313" key="3">
    <source>
        <dbReference type="EMBL" id="PKS07717.1"/>
    </source>
</evidence>
<keyword evidence="2" id="KW-0732">Signal</keyword>
<sequence length="399" mass="44438">MYIRTLLAGLAAVASISPVAAQPRRGGGGRPNGNSNNNNNNGDGDVYPVFNNKVIFTPEANFTDPRVLYARSLELSDGTLLATWENYSPEPPLVHFPIYESRDHGDTWAEISQVHDTVNGWGLRYQPDLFELPRDVGEFPAGTIICTGNSIPTDLSQTQIDVYASKDKGRTWEFVSHVAAGGVANPVNEETPVWEPHMIMHEDTIVLYYADQRPSDHGQVISHQTTQDLRTWTPVVHDAIYDDYTDRPGMPSVARLPDGRYIYVYEYGGDPAFSTYQFPIHYRISDDPTKFHDAPDHLVSYNGRSPTTGPFVVWTPWGGPNGTIVLSAYQGEVWANKALGDPSAWRYYSVEQPSAYTRNLRIFKDRPELMIIMGAGYLPPSTTNKVSLSIVDLNQVIGN</sequence>
<gene>
    <name evidence="3" type="ORF">jhhlp_006325</name>
</gene>
<evidence type="ECO:0000313" key="4">
    <source>
        <dbReference type="Proteomes" id="UP000233524"/>
    </source>
</evidence>
<reference evidence="3 4" key="1">
    <citation type="journal article" date="2017" name="G3 (Bethesda)">
        <title>First Draft Genome Sequence of the Pathogenic Fungus Lomentospora prolificans (Formerly Scedosporium prolificans).</title>
        <authorList>
            <person name="Luo R."/>
            <person name="Zimin A."/>
            <person name="Workman R."/>
            <person name="Fan Y."/>
            <person name="Pertea G."/>
            <person name="Grossman N."/>
            <person name="Wear M.P."/>
            <person name="Jia B."/>
            <person name="Miller H."/>
            <person name="Casadevall A."/>
            <person name="Timp W."/>
            <person name="Zhang S.X."/>
            <person name="Salzberg S.L."/>
        </authorList>
    </citation>
    <scope>NUCLEOTIDE SEQUENCE [LARGE SCALE GENOMIC DNA]</scope>
    <source>
        <strain evidence="3 4">JHH-5317</strain>
    </source>
</reference>
<keyword evidence="4" id="KW-1185">Reference proteome</keyword>
<evidence type="ECO:0000256" key="1">
    <source>
        <dbReference type="SAM" id="MobiDB-lite"/>
    </source>
</evidence>
<dbReference type="AlphaFoldDB" id="A0A2N3N5L6"/>
<feature type="region of interest" description="Disordered" evidence="1">
    <location>
        <begin position="21"/>
        <end position="44"/>
    </location>
</feature>
<feature type="chain" id="PRO_5014749149" description="Sialidase domain-containing protein" evidence="2">
    <location>
        <begin position="22"/>
        <end position="399"/>
    </location>
</feature>
<feature type="signal peptide" evidence="2">
    <location>
        <begin position="1"/>
        <end position="21"/>
    </location>
</feature>
<dbReference type="EMBL" id="NLAX01000701">
    <property type="protein sequence ID" value="PKS07717.1"/>
    <property type="molecule type" value="Genomic_DNA"/>
</dbReference>
<dbReference type="PANTHER" id="PTHR38792">
    <property type="entry name" value="BNR/ASP-BOX REPEAT DOMAIN PROTEIN (AFU_ORTHOLOGUE AFUA_7G06430)-RELATED"/>
    <property type="match status" value="1"/>
</dbReference>
<dbReference type="STRING" id="41688.A0A2N3N5L6"/>
<dbReference type="CDD" id="cd15482">
    <property type="entry name" value="Sialidase_non-viral"/>
    <property type="match status" value="1"/>
</dbReference>
<dbReference type="OrthoDB" id="2130735at2759"/>
<organism evidence="3 4">
    <name type="scientific">Lomentospora prolificans</name>
    <dbReference type="NCBI Taxonomy" id="41688"/>
    <lineage>
        <taxon>Eukaryota</taxon>
        <taxon>Fungi</taxon>
        <taxon>Dikarya</taxon>
        <taxon>Ascomycota</taxon>
        <taxon>Pezizomycotina</taxon>
        <taxon>Sordariomycetes</taxon>
        <taxon>Hypocreomycetidae</taxon>
        <taxon>Microascales</taxon>
        <taxon>Microascaceae</taxon>
        <taxon>Lomentospora</taxon>
    </lineage>
</organism>
<proteinExistence type="predicted"/>
<dbReference type="PANTHER" id="PTHR38792:SF3">
    <property type="entry name" value="BNR_ASP-BOX REPEAT DOMAIN PROTEIN (AFU_ORTHOLOGUE AFUA_7G06430)-RELATED"/>
    <property type="match status" value="1"/>
</dbReference>
<evidence type="ECO:0000256" key="2">
    <source>
        <dbReference type="SAM" id="SignalP"/>
    </source>
</evidence>
<evidence type="ECO:0008006" key="5">
    <source>
        <dbReference type="Google" id="ProtNLM"/>
    </source>
</evidence>
<protein>
    <recommendedName>
        <fullName evidence="5">Sialidase domain-containing protein</fullName>
    </recommendedName>
</protein>
<dbReference type="Gene3D" id="2.120.10.10">
    <property type="match status" value="1"/>
</dbReference>
<accession>A0A2N3N5L6</accession>
<dbReference type="VEuPathDB" id="FungiDB:jhhlp_006325"/>
<comment type="caution">
    <text evidence="3">The sequence shown here is derived from an EMBL/GenBank/DDBJ whole genome shotgun (WGS) entry which is preliminary data.</text>
</comment>
<name>A0A2N3N5L6_9PEZI</name>